<keyword evidence="4 6" id="KW-1133">Transmembrane helix</keyword>
<evidence type="ECO:0000256" key="6">
    <source>
        <dbReference type="SAM" id="Phobius"/>
    </source>
</evidence>
<dbReference type="Proteomes" id="UP000825379">
    <property type="component" value="Chromosome"/>
</dbReference>
<dbReference type="InterPro" id="IPR001851">
    <property type="entry name" value="ABC_transp_permease"/>
</dbReference>
<name>A0AAD1KUG0_THETH</name>
<evidence type="ECO:0000256" key="1">
    <source>
        <dbReference type="ARBA" id="ARBA00004651"/>
    </source>
</evidence>
<dbReference type="GO" id="GO:0015658">
    <property type="term" value="F:branched-chain amino acid transmembrane transporter activity"/>
    <property type="evidence" value="ECO:0007669"/>
    <property type="project" value="InterPro"/>
</dbReference>
<evidence type="ECO:0000256" key="3">
    <source>
        <dbReference type="ARBA" id="ARBA00022692"/>
    </source>
</evidence>
<dbReference type="InterPro" id="IPR043428">
    <property type="entry name" value="LivM-like"/>
</dbReference>
<feature type="transmembrane region" description="Helical" evidence="6">
    <location>
        <begin position="350"/>
        <end position="381"/>
    </location>
</feature>
<organism evidence="7 8">
    <name type="scientific">Thermus thermophilus</name>
    <dbReference type="NCBI Taxonomy" id="274"/>
    <lineage>
        <taxon>Bacteria</taxon>
        <taxon>Thermotogati</taxon>
        <taxon>Deinococcota</taxon>
        <taxon>Deinococci</taxon>
        <taxon>Thermales</taxon>
        <taxon>Thermaceae</taxon>
        <taxon>Thermus</taxon>
    </lineage>
</organism>
<accession>A0AAD1KUG0</accession>
<keyword evidence="3 6" id="KW-0812">Transmembrane</keyword>
<evidence type="ECO:0000256" key="4">
    <source>
        <dbReference type="ARBA" id="ARBA00022989"/>
    </source>
</evidence>
<feature type="transmembrane region" description="Helical" evidence="6">
    <location>
        <begin position="319"/>
        <end position="338"/>
    </location>
</feature>
<dbReference type="CDD" id="cd06581">
    <property type="entry name" value="TM_PBP1_LivM_like"/>
    <property type="match status" value="1"/>
</dbReference>
<evidence type="ECO:0000256" key="2">
    <source>
        <dbReference type="ARBA" id="ARBA00022475"/>
    </source>
</evidence>
<dbReference type="PANTHER" id="PTHR30482">
    <property type="entry name" value="HIGH-AFFINITY BRANCHED-CHAIN AMINO ACID TRANSPORT SYSTEM PERMEASE"/>
    <property type="match status" value="1"/>
</dbReference>
<dbReference type="AlphaFoldDB" id="A0AAD1KUG0"/>
<dbReference type="GO" id="GO:0005886">
    <property type="term" value="C:plasma membrane"/>
    <property type="evidence" value="ECO:0007669"/>
    <property type="project" value="UniProtKB-SubCell"/>
</dbReference>
<feature type="transmembrane region" description="Helical" evidence="6">
    <location>
        <begin position="176"/>
        <end position="197"/>
    </location>
</feature>
<keyword evidence="2" id="KW-1003">Cell membrane</keyword>
<dbReference type="Pfam" id="PF02653">
    <property type="entry name" value="BPD_transp_2"/>
    <property type="match status" value="1"/>
</dbReference>
<feature type="transmembrane region" description="Helical" evidence="6">
    <location>
        <begin position="127"/>
        <end position="156"/>
    </location>
</feature>
<feature type="transmembrane region" description="Helical" evidence="6">
    <location>
        <begin position="268"/>
        <end position="288"/>
    </location>
</feature>
<evidence type="ECO:0000313" key="8">
    <source>
        <dbReference type="Proteomes" id="UP000825379"/>
    </source>
</evidence>
<dbReference type="RefSeq" id="WP_223968547.1">
    <property type="nucleotide sequence ID" value="NZ_AP024926.1"/>
</dbReference>
<feature type="transmembrane region" description="Helical" evidence="6">
    <location>
        <begin position="67"/>
        <end position="85"/>
    </location>
</feature>
<feature type="transmembrane region" description="Helical" evidence="6">
    <location>
        <begin position="91"/>
        <end position="115"/>
    </location>
</feature>
<comment type="subcellular location">
    <subcellularLocation>
        <location evidence="1">Cell membrane</location>
        <topology evidence="1">Multi-pass membrane protein</topology>
    </subcellularLocation>
</comment>
<dbReference type="EMBL" id="AP024926">
    <property type="protein sequence ID" value="BCZ87239.1"/>
    <property type="molecule type" value="Genomic_DNA"/>
</dbReference>
<protein>
    <submittedName>
        <fullName evidence="7">Branched-chain amino acid ABC transporter permease</fullName>
    </submittedName>
</protein>
<evidence type="ECO:0000313" key="7">
    <source>
        <dbReference type="EMBL" id="BCZ87239.1"/>
    </source>
</evidence>
<evidence type="ECO:0000256" key="5">
    <source>
        <dbReference type="ARBA" id="ARBA00023136"/>
    </source>
</evidence>
<proteinExistence type="predicted"/>
<sequence>MSLLSLALSLVFLVLSFLAPNTLTAFLGLGALGAAAFARLEPRVRTLNLALLTLAFTLFLRNSGNTLGLIGLVGILVALTTLPRIPRGIRVVLGLAILLLSVPIAGFANTFIFELGIQIGIFAAMSLGLNVVVGMAGLLDLGYAAFFAVGAYTWAIFGSPQAGKFLQGNFPLPGEYMYLFMLIAVVTTAITGLLIGLPALRLRGDYLAIVTLGLGEVVRILANNLDHPINITNGPQGITPVGRPPIDWFRSLMGALGVRLDETTDYQLFFYLLVLAMIGLVVLANVNLANSRFGRAWVAIREDEIAAQAMGIPLLPTKLIAFMTGAAFSGVMGVIYGAQRTFVSPESFTLLASITILAMVILGGMGSIPGAILGAAALTILNLDILKTFSEFVRTSLPWIPSQVDPAKYERLVFGLILVLMMIYRPQGLIPEARHRAELEEEA</sequence>
<gene>
    <name evidence="7" type="ORF">TthAA11_14210</name>
</gene>
<reference evidence="7" key="1">
    <citation type="submission" date="2021-07" db="EMBL/GenBank/DDBJ databases">
        <title>Complete genome sequences of four Thermus thermophilus strains isolated from Arima Hot Spring in Japan.</title>
        <authorList>
            <person name="Tomariguchi N."/>
            <person name="Ueno Y."/>
            <person name="Miyazaki K."/>
        </authorList>
    </citation>
    <scope>NUCLEOTIDE SEQUENCE</scope>
    <source>
        <strain evidence="7">AA1-1</strain>
    </source>
</reference>
<keyword evidence="5 6" id="KW-0472">Membrane</keyword>
<dbReference type="PANTHER" id="PTHR30482:SF10">
    <property type="entry name" value="HIGH-AFFINITY BRANCHED-CHAIN AMINO ACID TRANSPORT PROTEIN BRAE"/>
    <property type="match status" value="1"/>
</dbReference>